<dbReference type="EMBL" id="CP024848">
    <property type="protein sequence ID" value="AXI09387.1"/>
    <property type="molecule type" value="Genomic_DNA"/>
</dbReference>
<dbReference type="OrthoDB" id="2080990at2"/>
<feature type="transmembrane region" description="Helical" evidence="7">
    <location>
        <begin position="83"/>
        <end position="105"/>
    </location>
</feature>
<dbReference type="RefSeq" id="WP_114916676.1">
    <property type="nucleotide sequence ID" value="NZ_CP024848.1"/>
</dbReference>
<proteinExistence type="inferred from homology"/>
<keyword evidence="4 7" id="KW-0812">Transmembrane</keyword>
<evidence type="ECO:0000259" key="8">
    <source>
        <dbReference type="Pfam" id="PF02163"/>
    </source>
</evidence>
<evidence type="ECO:0000256" key="3">
    <source>
        <dbReference type="ARBA" id="ARBA00007931"/>
    </source>
</evidence>
<keyword evidence="6 7" id="KW-0472">Membrane</keyword>
<feature type="transmembrane region" description="Helical" evidence="7">
    <location>
        <begin position="111"/>
        <end position="130"/>
    </location>
</feature>
<dbReference type="Pfam" id="PF02163">
    <property type="entry name" value="Peptidase_M50"/>
    <property type="match status" value="1"/>
</dbReference>
<dbReference type="CDD" id="cd05709">
    <property type="entry name" value="S2P-M50"/>
    <property type="match status" value="1"/>
</dbReference>
<dbReference type="GO" id="GO:0016020">
    <property type="term" value="C:membrane"/>
    <property type="evidence" value="ECO:0007669"/>
    <property type="project" value="UniProtKB-SubCell"/>
</dbReference>
<evidence type="ECO:0000313" key="9">
    <source>
        <dbReference type="EMBL" id="AXI09387.1"/>
    </source>
</evidence>
<evidence type="ECO:0000256" key="4">
    <source>
        <dbReference type="ARBA" id="ARBA00022692"/>
    </source>
</evidence>
<comment type="cofactor">
    <cofactor evidence="1">
        <name>Zn(2+)</name>
        <dbReference type="ChEBI" id="CHEBI:29105"/>
    </cofactor>
</comment>
<evidence type="ECO:0000256" key="5">
    <source>
        <dbReference type="ARBA" id="ARBA00022989"/>
    </source>
</evidence>
<keyword evidence="10" id="KW-1185">Reference proteome</keyword>
<name>A0A345PHA7_9BACI</name>
<dbReference type="GO" id="GO:0006508">
    <property type="term" value="P:proteolysis"/>
    <property type="evidence" value="ECO:0007669"/>
    <property type="project" value="InterPro"/>
</dbReference>
<comment type="subcellular location">
    <subcellularLocation>
        <location evidence="2">Membrane</location>
        <topology evidence="2">Multi-pass membrane protein</topology>
    </subcellularLocation>
</comment>
<evidence type="ECO:0000256" key="6">
    <source>
        <dbReference type="ARBA" id="ARBA00023136"/>
    </source>
</evidence>
<gene>
    <name evidence="9" type="ORF">CUC15_10845</name>
</gene>
<protein>
    <recommendedName>
        <fullName evidence="8">Peptidase M50 domain-containing protein</fullName>
    </recommendedName>
</protein>
<evidence type="ECO:0000256" key="7">
    <source>
        <dbReference type="SAM" id="Phobius"/>
    </source>
</evidence>
<evidence type="ECO:0000256" key="1">
    <source>
        <dbReference type="ARBA" id="ARBA00001947"/>
    </source>
</evidence>
<feature type="domain" description="Peptidase M50" evidence="8">
    <location>
        <begin position="11"/>
        <end position="103"/>
    </location>
</feature>
<reference evidence="10" key="1">
    <citation type="submission" date="2017-11" db="EMBL/GenBank/DDBJ databases">
        <authorList>
            <person name="Zhu W."/>
        </authorList>
    </citation>
    <scope>NUCLEOTIDE SEQUENCE [LARGE SCALE GENOMIC DNA]</scope>
    <source>
        <strain evidence="10">160</strain>
    </source>
</reference>
<keyword evidence="5 7" id="KW-1133">Transmembrane helix</keyword>
<evidence type="ECO:0000313" key="10">
    <source>
        <dbReference type="Proteomes" id="UP000253908"/>
    </source>
</evidence>
<evidence type="ECO:0000256" key="2">
    <source>
        <dbReference type="ARBA" id="ARBA00004141"/>
    </source>
</evidence>
<dbReference type="AlphaFoldDB" id="A0A345PHA7"/>
<organism evidence="9 10">
    <name type="scientific">Oceanobacillus zhaokaii</name>
    <dbReference type="NCBI Taxonomy" id="2052660"/>
    <lineage>
        <taxon>Bacteria</taxon>
        <taxon>Bacillati</taxon>
        <taxon>Bacillota</taxon>
        <taxon>Bacilli</taxon>
        <taxon>Bacillales</taxon>
        <taxon>Bacillaceae</taxon>
        <taxon>Oceanobacillus</taxon>
    </lineage>
</organism>
<dbReference type="Proteomes" id="UP000253908">
    <property type="component" value="Chromosome"/>
</dbReference>
<accession>A0A345PHA7</accession>
<dbReference type="KEGG" id="ocn:CUC15_10845"/>
<sequence>MDILLLLFLILIVVPSSTLIHEMGHALAARMIKAETISLSIGRGKQLLQFRFERFQMTIYAVYFLDGLTSSSRVNPYSKRERLWITALGPVFNGIIAFLLFFVPNWYENEFIFLLFWYNVWLGLGNLIPLKFKNKHTDGYTLYQLLSENHPSDLY</sequence>
<comment type="similarity">
    <text evidence="3">Belongs to the peptidase M50B family.</text>
</comment>
<dbReference type="InterPro" id="IPR008915">
    <property type="entry name" value="Peptidase_M50"/>
</dbReference>